<evidence type="ECO:0000256" key="8">
    <source>
        <dbReference type="ARBA" id="ARBA00023136"/>
    </source>
</evidence>
<evidence type="ECO:0000256" key="6">
    <source>
        <dbReference type="ARBA" id="ARBA00022989"/>
    </source>
</evidence>
<dbReference type="PANTHER" id="PTHR22777:SF32">
    <property type="entry name" value="UPF0053 INNER MEMBRANE PROTEIN YFJD"/>
    <property type="match status" value="1"/>
</dbReference>
<evidence type="ECO:0000256" key="7">
    <source>
        <dbReference type="ARBA" id="ARBA00023122"/>
    </source>
</evidence>
<dbReference type="GO" id="GO:0050660">
    <property type="term" value="F:flavin adenine dinucleotide binding"/>
    <property type="evidence" value="ECO:0007669"/>
    <property type="project" value="InterPro"/>
</dbReference>
<dbReference type="OrthoDB" id="9798188at2"/>
<dbReference type="AlphaFoldDB" id="A0A556MQ20"/>
<feature type="domain" description="CBS" evidence="12">
    <location>
        <begin position="290"/>
        <end position="347"/>
    </location>
</feature>
<evidence type="ECO:0000256" key="1">
    <source>
        <dbReference type="ARBA" id="ARBA00004651"/>
    </source>
</evidence>
<dbReference type="PANTHER" id="PTHR22777">
    <property type="entry name" value="HEMOLYSIN-RELATED"/>
    <property type="match status" value="1"/>
</dbReference>
<comment type="subcellular location">
    <subcellularLocation>
        <location evidence="1">Cell membrane</location>
        <topology evidence="1">Multi-pass membrane protein</topology>
    </subcellularLocation>
</comment>
<feature type="transmembrane region" description="Helical" evidence="11">
    <location>
        <begin position="77"/>
        <end position="95"/>
    </location>
</feature>
<dbReference type="SUPFAM" id="SSF56176">
    <property type="entry name" value="FAD-binding/transporter-associated domain-like"/>
    <property type="match status" value="1"/>
</dbReference>
<keyword evidence="8 10" id="KW-0472">Membrane</keyword>
<dbReference type="SMART" id="SM01091">
    <property type="entry name" value="CorC_HlyC"/>
    <property type="match status" value="1"/>
</dbReference>
<dbReference type="InterPro" id="IPR016169">
    <property type="entry name" value="FAD-bd_PCMH_sub2"/>
</dbReference>
<feature type="transmembrane region" description="Helical" evidence="11">
    <location>
        <begin position="115"/>
        <end position="137"/>
    </location>
</feature>
<dbReference type="Pfam" id="PF03471">
    <property type="entry name" value="CorC_HlyC"/>
    <property type="match status" value="1"/>
</dbReference>
<dbReference type="InterPro" id="IPR002550">
    <property type="entry name" value="CNNM"/>
</dbReference>
<dbReference type="PROSITE" id="PS51371">
    <property type="entry name" value="CBS"/>
    <property type="match status" value="2"/>
</dbReference>
<dbReference type="InterPro" id="IPR046342">
    <property type="entry name" value="CBS_dom_sf"/>
</dbReference>
<keyword evidence="15" id="KW-1185">Reference proteome</keyword>
<evidence type="ECO:0000256" key="10">
    <source>
        <dbReference type="PROSITE-ProRule" id="PRU01193"/>
    </source>
</evidence>
<dbReference type="PROSITE" id="PS51846">
    <property type="entry name" value="CNNM"/>
    <property type="match status" value="1"/>
</dbReference>
<feature type="transmembrane region" description="Helical" evidence="11">
    <location>
        <begin position="149"/>
        <end position="169"/>
    </location>
</feature>
<dbReference type="Proteomes" id="UP000316008">
    <property type="component" value="Unassembled WGS sequence"/>
</dbReference>
<dbReference type="Pfam" id="PF00571">
    <property type="entry name" value="CBS"/>
    <property type="match status" value="2"/>
</dbReference>
<evidence type="ECO:0000259" key="13">
    <source>
        <dbReference type="PROSITE" id="PS51846"/>
    </source>
</evidence>
<evidence type="ECO:0000256" key="4">
    <source>
        <dbReference type="ARBA" id="ARBA00022692"/>
    </source>
</evidence>
<evidence type="ECO:0000313" key="15">
    <source>
        <dbReference type="Proteomes" id="UP000316008"/>
    </source>
</evidence>
<reference evidence="14 15" key="1">
    <citation type="submission" date="2019-07" db="EMBL/GenBank/DDBJ databases">
        <authorList>
            <person name="Huq M.A."/>
        </authorList>
    </citation>
    <scope>NUCLEOTIDE SEQUENCE [LARGE SCALE GENOMIC DNA]</scope>
    <source>
        <strain evidence="14 15">MAH-3</strain>
    </source>
</reference>
<comment type="similarity">
    <text evidence="2">Belongs to the UPF0053 family.</text>
</comment>
<dbReference type="InterPro" id="IPR019862">
    <property type="entry name" value="Motility-assoc_prot_GldE"/>
</dbReference>
<dbReference type="Pfam" id="PF01595">
    <property type="entry name" value="CNNM"/>
    <property type="match status" value="1"/>
</dbReference>
<protein>
    <submittedName>
        <fullName evidence="14">Gliding motility-associated protein GldE</fullName>
    </submittedName>
</protein>
<comment type="caution">
    <text evidence="14">The sequence shown here is derived from an EMBL/GenBank/DDBJ whole genome shotgun (WGS) entry which is preliminary data.</text>
</comment>
<keyword evidence="4 10" id="KW-0812">Transmembrane</keyword>
<keyword evidence="7 9" id="KW-0129">CBS domain</keyword>
<accession>A0A556MQ20</accession>
<dbReference type="GO" id="GO:0005886">
    <property type="term" value="C:plasma membrane"/>
    <property type="evidence" value="ECO:0007669"/>
    <property type="project" value="UniProtKB-SubCell"/>
</dbReference>
<gene>
    <name evidence="14" type="primary">gldE</name>
    <name evidence="14" type="ORF">FO442_12805</name>
</gene>
<keyword evidence="6 10" id="KW-1133">Transmembrane helix</keyword>
<organism evidence="14 15">
    <name type="scientific">Fluviicola chungangensis</name>
    <dbReference type="NCBI Taxonomy" id="2597671"/>
    <lineage>
        <taxon>Bacteria</taxon>
        <taxon>Pseudomonadati</taxon>
        <taxon>Bacteroidota</taxon>
        <taxon>Flavobacteriia</taxon>
        <taxon>Flavobacteriales</taxon>
        <taxon>Crocinitomicaceae</taxon>
        <taxon>Fluviicola</taxon>
    </lineage>
</organism>
<proteinExistence type="inferred from homology"/>
<evidence type="ECO:0000259" key="12">
    <source>
        <dbReference type="PROSITE" id="PS51371"/>
    </source>
</evidence>
<dbReference type="Gene3D" id="3.10.580.10">
    <property type="entry name" value="CBS-domain"/>
    <property type="match status" value="1"/>
</dbReference>
<keyword evidence="5" id="KW-0677">Repeat</keyword>
<feature type="transmembrane region" description="Helical" evidence="11">
    <location>
        <begin position="22"/>
        <end position="48"/>
    </location>
</feature>
<feature type="domain" description="CBS" evidence="12">
    <location>
        <begin position="227"/>
        <end position="289"/>
    </location>
</feature>
<dbReference type="SUPFAM" id="SSF54631">
    <property type="entry name" value="CBS-domain pair"/>
    <property type="match status" value="1"/>
</dbReference>
<dbReference type="CDD" id="cd04590">
    <property type="entry name" value="CBS_pair_CorC_HlyC_assoc"/>
    <property type="match status" value="1"/>
</dbReference>
<evidence type="ECO:0000256" key="11">
    <source>
        <dbReference type="SAM" id="Phobius"/>
    </source>
</evidence>
<dbReference type="EMBL" id="VLPL01000006">
    <property type="protein sequence ID" value="TSJ41965.1"/>
    <property type="molecule type" value="Genomic_DNA"/>
</dbReference>
<feature type="domain" description="CNNM transmembrane" evidence="13">
    <location>
        <begin position="17"/>
        <end position="208"/>
    </location>
</feature>
<dbReference type="Gene3D" id="3.30.465.10">
    <property type="match status" value="1"/>
</dbReference>
<dbReference type="InterPro" id="IPR036318">
    <property type="entry name" value="FAD-bd_PCMH-like_sf"/>
</dbReference>
<evidence type="ECO:0000313" key="14">
    <source>
        <dbReference type="EMBL" id="TSJ41965.1"/>
    </source>
</evidence>
<evidence type="ECO:0000256" key="2">
    <source>
        <dbReference type="ARBA" id="ARBA00006337"/>
    </source>
</evidence>
<evidence type="ECO:0000256" key="3">
    <source>
        <dbReference type="ARBA" id="ARBA00022475"/>
    </source>
</evidence>
<keyword evidence="3" id="KW-1003">Cell membrane</keyword>
<dbReference type="RefSeq" id="WP_144333597.1">
    <property type="nucleotide sequence ID" value="NZ_VLPL01000006.1"/>
</dbReference>
<evidence type="ECO:0000256" key="5">
    <source>
        <dbReference type="ARBA" id="ARBA00022737"/>
    </source>
</evidence>
<dbReference type="FunFam" id="3.10.580.10:FF:000002">
    <property type="entry name" value="Magnesium/cobalt efflux protein CorC"/>
    <property type="match status" value="1"/>
</dbReference>
<dbReference type="NCBIfam" id="TIGR03520">
    <property type="entry name" value="GldE"/>
    <property type="match status" value="1"/>
</dbReference>
<name>A0A556MQ20_9FLAO</name>
<dbReference type="InterPro" id="IPR005170">
    <property type="entry name" value="Transptr-assoc_dom"/>
</dbReference>
<dbReference type="InterPro" id="IPR000644">
    <property type="entry name" value="CBS_dom"/>
</dbReference>
<dbReference type="InterPro" id="IPR044751">
    <property type="entry name" value="Ion_transp-like_CBS"/>
</dbReference>
<dbReference type="SMART" id="SM00116">
    <property type="entry name" value="CBS"/>
    <property type="match status" value="2"/>
</dbReference>
<evidence type="ECO:0000256" key="9">
    <source>
        <dbReference type="PROSITE-ProRule" id="PRU00703"/>
    </source>
</evidence>
<sequence>MDSIPGLSSDSIHAGFNVSDHIISLIVIFILIACSALISASEVAFFALGPTEKKNLGEEQSRSSQAILKLLSKPKDLLAAILITNNFVNVCIVILSTEVIDQFFPDSNKPNTIRFLIEVVGITTFLLLLGEVAPKLYASRNPLSTARFMANPITIINILPPFSWLRWLLVNGTNMINRRAKKRGINLSADDLEHALALTKEDTDNEDEHRILEGIIKFGNTEVKQIMKSRLDIVTISNEASFQEVLDVVLDAGYSRIPIHETTFDNVTGILYIKDLLPFINTESFDWKSLLRKPYFIPENKKIDDLLKEFQDMKMHMAIVVDEYGGANGLVTLEDVLEEIVGDITDEFDDDDLIYTKIDDSTYLFEGRTSLVDFYKVLDIDGRDFEQIKGESDTIGGFIIEQAGRILRNNEYIRCGSIKLVVESSDKRRIKMIKTIQENE</sequence>